<dbReference type="RefSeq" id="WP_017435195.1">
    <property type="nucleotide sequence ID" value="NZ_BAWO01000021.1"/>
</dbReference>
<dbReference type="Proteomes" id="UP000023561">
    <property type="component" value="Unassembled WGS sequence"/>
</dbReference>
<keyword evidence="1" id="KW-1133">Transmembrane helix</keyword>
<gene>
    <name evidence="2" type="ORF">GCA01S_021_00490</name>
</gene>
<name>A0A023DDZ5_9BACL</name>
<evidence type="ECO:0008006" key="4">
    <source>
        <dbReference type="Google" id="ProtNLM"/>
    </source>
</evidence>
<evidence type="ECO:0000256" key="1">
    <source>
        <dbReference type="SAM" id="Phobius"/>
    </source>
</evidence>
<reference evidence="2 3" key="1">
    <citation type="submission" date="2014-04" db="EMBL/GenBank/DDBJ databases">
        <title>Whole genome shotgun sequence of Geobacillus caldoxylosilyticus NBRC 107762.</title>
        <authorList>
            <person name="Hosoyama A."/>
            <person name="Hosoyama Y."/>
            <person name="Katano-Makiyama Y."/>
            <person name="Tsuchikane K."/>
            <person name="Ohji S."/>
            <person name="Ichikawa N."/>
            <person name="Yamazoe A."/>
            <person name="Fujita N."/>
        </authorList>
    </citation>
    <scope>NUCLEOTIDE SEQUENCE [LARGE SCALE GENOMIC DNA]</scope>
    <source>
        <strain evidence="2 3">NBRC 107762</strain>
    </source>
</reference>
<evidence type="ECO:0000313" key="2">
    <source>
        <dbReference type="EMBL" id="GAJ39495.1"/>
    </source>
</evidence>
<accession>A0A023DDZ5</accession>
<feature type="transmembrane region" description="Helical" evidence="1">
    <location>
        <begin position="71"/>
        <end position="91"/>
    </location>
</feature>
<feature type="transmembrane region" description="Helical" evidence="1">
    <location>
        <begin position="20"/>
        <end position="44"/>
    </location>
</feature>
<keyword evidence="1" id="KW-0812">Transmembrane</keyword>
<feature type="transmembrane region" description="Helical" evidence="1">
    <location>
        <begin position="132"/>
        <end position="152"/>
    </location>
</feature>
<dbReference type="Pfam" id="PF11085">
    <property type="entry name" value="YqhR"/>
    <property type="match status" value="1"/>
</dbReference>
<feature type="transmembrane region" description="Helical" evidence="1">
    <location>
        <begin position="98"/>
        <end position="120"/>
    </location>
</feature>
<keyword evidence="1" id="KW-0472">Membrane</keyword>
<protein>
    <recommendedName>
        <fullName evidence="4">Membrane protein YqhR</fullName>
    </recommendedName>
</protein>
<organism evidence="2 3">
    <name type="scientific">Parageobacillus caldoxylosilyticus NBRC 107762</name>
    <dbReference type="NCBI Taxonomy" id="1220594"/>
    <lineage>
        <taxon>Bacteria</taxon>
        <taxon>Bacillati</taxon>
        <taxon>Bacillota</taxon>
        <taxon>Bacilli</taxon>
        <taxon>Bacillales</taxon>
        <taxon>Anoxybacillaceae</taxon>
        <taxon>Saccharococcus</taxon>
    </lineage>
</organism>
<evidence type="ECO:0000313" key="3">
    <source>
        <dbReference type="Proteomes" id="UP000023561"/>
    </source>
</evidence>
<sequence>MAENQEQLEQNKKERPMSLLLKTVITGFVGGVFWSLIGYLAYFFHFSEISPNMILIPWVAGDWKYGKLGNYIAILLIGLLSILVALIYYAALRRIKGMWAGILYGVAWWLLVFYVLNPLFPNLETVSHLQRNTIITTLCLYILYGVFIGYSISFETEEMNRQTQSTSTPSTSSNK</sequence>
<dbReference type="EMBL" id="BAWO01000021">
    <property type="protein sequence ID" value="GAJ39495.1"/>
    <property type="molecule type" value="Genomic_DNA"/>
</dbReference>
<dbReference type="AlphaFoldDB" id="A0A023DDZ5"/>
<dbReference type="InterPro" id="IPR024563">
    <property type="entry name" value="YqhR"/>
</dbReference>
<keyword evidence="3" id="KW-1185">Reference proteome</keyword>
<dbReference type="OrthoDB" id="2691442at2"/>
<proteinExistence type="predicted"/>
<comment type="caution">
    <text evidence="2">The sequence shown here is derived from an EMBL/GenBank/DDBJ whole genome shotgun (WGS) entry which is preliminary data.</text>
</comment>